<evidence type="ECO:0000313" key="2">
    <source>
        <dbReference type="EMBL" id="AKV00052.1"/>
    </source>
</evidence>
<proteinExistence type="predicted"/>
<name>A0A0K1Q315_9BACT</name>
<keyword evidence="3" id="KW-1185">Reference proteome</keyword>
<sequence>MERRPANFAYSAPGDFFCWASPLVPFTWCVDVSPSGMRGIGRVVSSGGRPRCSASLGGDASSRSVGLGLRRALVVCERRQRALDRRIRRGHHLDRAVSKAGGRRARARTPAAPTAG</sequence>
<evidence type="ECO:0000256" key="1">
    <source>
        <dbReference type="SAM" id="MobiDB-lite"/>
    </source>
</evidence>
<evidence type="ECO:0000313" key="3">
    <source>
        <dbReference type="Proteomes" id="UP000064967"/>
    </source>
</evidence>
<accession>A0A0K1Q315</accession>
<dbReference type="STRING" id="1391654.AKJ09_06715"/>
<dbReference type="Proteomes" id="UP000064967">
    <property type="component" value="Chromosome"/>
</dbReference>
<feature type="region of interest" description="Disordered" evidence="1">
    <location>
        <begin position="93"/>
        <end position="116"/>
    </location>
</feature>
<protein>
    <submittedName>
        <fullName evidence="2">Uncharacterized protein</fullName>
    </submittedName>
</protein>
<dbReference type="EMBL" id="CP012333">
    <property type="protein sequence ID" value="AKV00052.1"/>
    <property type="molecule type" value="Genomic_DNA"/>
</dbReference>
<gene>
    <name evidence="2" type="ORF">AKJ09_06715</name>
</gene>
<dbReference type="AlphaFoldDB" id="A0A0K1Q315"/>
<dbReference type="KEGG" id="llu:AKJ09_06715"/>
<organism evidence="2 3">
    <name type="scientific">Labilithrix luteola</name>
    <dbReference type="NCBI Taxonomy" id="1391654"/>
    <lineage>
        <taxon>Bacteria</taxon>
        <taxon>Pseudomonadati</taxon>
        <taxon>Myxococcota</taxon>
        <taxon>Polyangia</taxon>
        <taxon>Polyangiales</taxon>
        <taxon>Labilitrichaceae</taxon>
        <taxon>Labilithrix</taxon>
    </lineage>
</organism>
<reference evidence="2 3" key="1">
    <citation type="submission" date="2015-08" db="EMBL/GenBank/DDBJ databases">
        <authorList>
            <person name="Babu N.S."/>
            <person name="Beckwith C.J."/>
            <person name="Beseler K.G."/>
            <person name="Brison A."/>
            <person name="Carone J.V."/>
            <person name="Caskin T.P."/>
            <person name="Diamond M."/>
            <person name="Durham M.E."/>
            <person name="Foxe J.M."/>
            <person name="Go M."/>
            <person name="Henderson B.A."/>
            <person name="Jones I.B."/>
            <person name="McGettigan J.A."/>
            <person name="Micheletti S.J."/>
            <person name="Nasrallah M.E."/>
            <person name="Ortiz D."/>
            <person name="Piller C.R."/>
            <person name="Privatt S.R."/>
            <person name="Schneider S.L."/>
            <person name="Sharp S."/>
            <person name="Smith T.C."/>
            <person name="Stanton J.D."/>
            <person name="Ullery H.E."/>
            <person name="Wilson R.J."/>
            <person name="Serrano M.G."/>
            <person name="Buck G."/>
            <person name="Lee V."/>
            <person name="Wang Y."/>
            <person name="Carvalho R."/>
            <person name="Voegtly L."/>
            <person name="Shi R."/>
            <person name="Duckworth R."/>
            <person name="Johnson A."/>
            <person name="Loviza R."/>
            <person name="Walstead R."/>
            <person name="Shah Z."/>
            <person name="Kiflezghi M."/>
            <person name="Wade K."/>
            <person name="Ball S.L."/>
            <person name="Bradley K.W."/>
            <person name="Asai D.J."/>
            <person name="Bowman C.A."/>
            <person name="Russell D.A."/>
            <person name="Pope W.H."/>
            <person name="Jacobs-Sera D."/>
            <person name="Hendrix R.W."/>
            <person name="Hatfull G.F."/>
        </authorList>
    </citation>
    <scope>NUCLEOTIDE SEQUENCE [LARGE SCALE GENOMIC DNA]</scope>
    <source>
        <strain evidence="2 3">DSM 27648</strain>
    </source>
</reference>